<dbReference type="AlphaFoldDB" id="A0A9Q1F7F6"/>
<dbReference type="EMBL" id="JAINUF010000008">
    <property type="protein sequence ID" value="KAJ8352503.1"/>
    <property type="molecule type" value="Genomic_DNA"/>
</dbReference>
<evidence type="ECO:0000313" key="2">
    <source>
        <dbReference type="EMBL" id="KAJ8352503.1"/>
    </source>
</evidence>
<proteinExistence type="predicted"/>
<protein>
    <submittedName>
        <fullName evidence="2">Uncharacterized protein</fullName>
    </submittedName>
</protein>
<comment type="caution">
    <text evidence="2">The sequence shown here is derived from an EMBL/GenBank/DDBJ whole genome shotgun (WGS) entry which is preliminary data.</text>
</comment>
<evidence type="ECO:0000313" key="3">
    <source>
        <dbReference type="Proteomes" id="UP001152622"/>
    </source>
</evidence>
<feature type="region of interest" description="Disordered" evidence="1">
    <location>
        <begin position="1"/>
        <end position="32"/>
    </location>
</feature>
<gene>
    <name evidence="2" type="ORF">SKAU_G00239790</name>
</gene>
<dbReference type="Proteomes" id="UP001152622">
    <property type="component" value="Chromosome 8"/>
</dbReference>
<organism evidence="2 3">
    <name type="scientific">Synaphobranchus kaupii</name>
    <name type="common">Kaup's arrowtooth eel</name>
    <dbReference type="NCBI Taxonomy" id="118154"/>
    <lineage>
        <taxon>Eukaryota</taxon>
        <taxon>Metazoa</taxon>
        <taxon>Chordata</taxon>
        <taxon>Craniata</taxon>
        <taxon>Vertebrata</taxon>
        <taxon>Euteleostomi</taxon>
        <taxon>Actinopterygii</taxon>
        <taxon>Neopterygii</taxon>
        <taxon>Teleostei</taxon>
        <taxon>Anguilliformes</taxon>
        <taxon>Synaphobranchidae</taxon>
        <taxon>Synaphobranchus</taxon>
    </lineage>
</organism>
<keyword evidence="3" id="KW-1185">Reference proteome</keyword>
<dbReference type="OrthoDB" id="8942927at2759"/>
<accession>A0A9Q1F7F6</accession>
<sequence>MEFRVEGEESESELGSMITVGSEEEWGAVKEGEGASLKEWERRWLQGPSLWSGSEENRSDGEAVLVHNSQVEVTGSMVSDGVYLEQAGWLQGLEY</sequence>
<name>A0A9Q1F7F6_SYNKA</name>
<evidence type="ECO:0000256" key="1">
    <source>
        <dbReference type="SAM" id="MobiDB-lite"/>
    </source>
</evidence>
<reference evidence="2" key="1">
    <citation type="journal article" date="2023" name="Science">
        <title>Genome structures resolve the early diversification of teleost fishes.</title>
        <authorList>
            <person name="Parey E."/>
            <person name="Louis A."/>
            <person name="Montfort J."/>
            <person name="Bouchez O."/>
            <person name="Roques C."/>
            <person name="Iampietro C."/>
            <person name="Lluch J."/>
            <person name="Castinel A."/>
            <person name="Donnadieu C."/>
            <person name="Desvignes T."/>
            <person name="Floi Bucao C."/>
            <person name="Jouanno E."/>
            <person name="Wen M."/>
            <person name="Mejri S."/>
            <person name="Dirks R."/>
            <person name="Jansen H."/>
            <person name="Henkel C."/>
            <person name="Chen W.J."/>
            <person name="Zahm M."/>
            <person name="Cabau C."/>
            <person name="Klopp C."/>
            <person name="Thompson A.W."/>
            <person name="Robinson-Rechavi M."/>
            <person name="Braasch I."/>
            <person name="Lecointre G."/>
            <person name="Bobe J."/>
            <person name="Postlethwait J.H."/>
            <person name="Berthelot C."/>
            <person name="Roest Crollius H."/>
            <person name="Guiguen Y."/>
        </authorList>
    </citation>
    <scope>NUCLEOTIDE SEQUENCE</scope>
    <source>
        <strain evidence="2">WJC10195</strain>
    </source>
</reference>